<dbReference type="InterPro" id="IPR003593">
    <property type="entry name" value="AAA+_ATPase"/>
</dbReference>
<dbReference type="InterPro" id="IPR039421">
    <property type="entry name" value="Type_1_exporter"/>
</dbReference>
<dbReference type="Gene3D" id="3.40.50.300">
    <property type="entry name" value="P-loop containing nucleotide triphosphate hydrolases"/>
    <property type="match status" value="1"/>
</dbReference>
<dbReference type="InterPro" id="IPR011527">
    <property type="entry name" value="ABC1_TM_dom"/>
</dbReference>
<comment type="subcellular location">
    <subcellularLocation>
        <location evidence="1">Cell membrane</location>
        <topology evidence="1">Multi-pass membrane protein</topology>
    </subcellularLocation>
</comment>
<dbReference type="Pfam" id="PF00664">
    <property type="entry name" value="ABC_membrane"/>
    <property type="match status" value="1"/>
</dbReference>
<feature type="domain" description="ABC transporter" evidence="8">
    <location>
        <begin position="345"/>
        <end position="582"/>
    </location>
</feature>
<dbReference type="AlphaFoldDB" id="A0A1F8FVP4"/>
<evidence type="ECO:0000256" key="4">
    <source>
        <dbReference type="ARBA" id="ARBA00022840"/>
    </source>
</evidence>
<sequence>MRNNPLIYLFRKTWHYSAGNRPVVIKYWTMFIVANALTLIFGPLIAAKIIDIVQKQGITERNINLLFLLLALPFLLDLVFWMIHGRGRVIERQNSFLVGTNYRKFLLSGVMMLPMQWHTDHHTGDTINKVENGAWAMTDFSEEGYAPIASLVELIVSWGMLIYFSPPAGLIVFVMIVVTAWVVIRFDRVMMSQYDELNRMGNHVSESVIDAITNITTIVILRVERLVIQSIANQIDKPKALYWKNICLNEWKWFSVNMCCTFTAGVITAIYFRQHIGTGPGVLAGDVFLLWYYLGKISGLFNRFAEKYSQTVKQKSRVVNAEELAKEFKNKELPTRGLPEQWRRLCIEDLNFSYHTDEGADLHLEHISLCVNRGERIAFIGTTGSGKSTLLKLMLALYPLRAVRLTVDGEVIPGGFAGISSITALVPQKPELLAKTIVGNLTMGAEYGMAIIRHYTDMACVTEVIEALPRKFESMVKEKGVNLSEGQQQRLALARGLLACHDKEIVLLDEPTSSLDIVTEMKVYENIFRGFRDKTIISSIHKLHLLPMFDRIYLFENGTITASGTLAELLAESSQFRDLWLKYHEHQKRVNDPQG</sequence>
<dbReference type="SMART" id="SM00382">
    <property type="entry name" value="AAA"/>
    <property type="match status" value="1"/>
</dbReference>
<organism evidence="10 11">
    <name type="scientific">Candidatus Yanofskybacteria bacterium RIFCSPHIGHO2_02_FULL_50_12</name>
    <dbReference type="NCBI Taxonomy" id="1802685"/>
    <lineage>
        <taxon>Bacteria</taxon>
        <taxon>Candidatus Yanofskyibacteriota</taxon>
    </lineage>
</organism>
<reference evidence="10 11" key="1">
    <citation type="journal article" date="2016" name="Nat. Commun.">
        <title>Thousands of microbial genomes shed light on interconnected biogeochemical processes in an aquifer system.</title>
        <authorList>
            <person name="Anantharaman K."/>
            <person name="Brown C.T."/>
            <person name="Hug L.A."/>
            <person name="Sharon I."/>
            <person name="Castelle C.J."/>
            <person name="Probst A.J."/>
            <person name="Thomas B.C."/>
            <person name="Singh A."/>
            <person name="Wilkins M.J."/>
            <person name="Karaoz U."/>
            <person name="Brodie E.L."/>
            <person name="Williams K.H."/>
            <person name="Hubbard S.S."/>
            <person name="Banfield J.F."/>
        </authorList>
    </citation>
    <scope>NUCLEOTIDE SEQUENCE [LARGE SCALE GENOMIC DNA]</scope>
</reference>
<evidence type="ECO:0008006" key="12">
    <source>
        <dbReference type="Google" id="ProtNLM"/>
    </source>
</evidence>
<dbReference type="InterPro" id="IPR027417">
    <property type="entry name" value="P-loop_NTPase"/>
</dbReference>
<dbReference type="PROSITE" id="PS50893">
    <property type="entry name" value="ABC_TRANSPORTER_2"/>
    <property type="match status" value="1"/>
</dbReference>
<dbReference type="STRING" id="1802685.A3C88_02880"/>
<feature type="transmembrane region" description="Helical" evidence="7">
    <location>
        <begin position="62"/>
        <end position="83"/>
    </location>
</feature>
<dbReference type="GO" id="GO:0016887">
    <property type="term" value="F:ATP hydrolysis activity"/>
    <property type="evidence" value="ECO:0007669"/>
    <property type="project" value="InterPro"/>
</dbReference>
<keyword evidence="3" id="KW-0547">Nucleotide-binding</keyword>
<dbReference type="GO" id="GO:0005524">
    <property type="term" value="F:ATP binding"/>
    <property type="evidence" value="ECO:0007669"/>
    <property type="project" value="UniProtKB-KW"/>
</dbReference>
<evidence type="ECO:0000256" key="6">
    <source>
        <dbReference type="ARBA" id="ARBA00023136"/>
    </source>
</evidence>
<keyword evidence="4" id="KW-0067">ATP-binding</keyword>
<dbReference type="GO" id="GO:0140359">
    <property type="term" value="F:ABC-type transporter activity"/>
    <property type="evidence" value="ECO:0007669"/>
    <property type="project" value="InterPro"/>
</dbReference>
<dbReference type="Gene3D" id="1.20.1560.10">
    <property type="entry name" value="ABC transporter type 1, transmembrane domain"/>
    <property type="match status" value="1"/>
</dbReference>
<dbReference type="PANTHER" id="PTHR24221:SF654">
    <property type="entry name" value="ATP-BINDING CASSETTE SUB-FAMILY B MEMBER 6"/>
    <property type="match status" value="1"/>
</dbReference>
<gene>
    <name evidence="10" type="ORF">A3C88_02880</name>
</gene>
<name>A0A1F8FVP4_9BACT</name>
<dbReference type="InterPro" id="IPR003439">
    <property type="entry name" value="ABC_transporter-like_ATP-bd"/>
</dbReference>
<keyword evidence="2 7" id="KW-0812">Transmembrane</keyword>
<dbReference type="Pfam" id="PF00005">
    <property type="entry name" value="ABC_tran"/>
    <property type="match status" value="1"/>
</dbReference>
<comment type="caution">
    <text evidence="10">The sequence shown here is derived from an EMBL/GenBank/DDBJ whole genome shotgun (WGS) entry which is preliminary data.</text>
</comment>
<feature type="transmembrane region" description="Helical" evidence="7">
    <location>
        <begin position="278"/>
        <end position="294"/>
    </location>
</feature>
<dbReference type="SUPFAM" id="SSF90123">
    <property type="entry name" value="ABC transporter transmembrane region"/>
    <property type="match status" value="1"/>
</dbReference>
<feature type="transmembrane region" description="Helical" evidence="7">
    <location>
        <begin position="253"/>
        <end position="272"/>
    </location>
</feature>
<evidence type="ECO:0000259" key="8">
    <source>
        <dbReference type="PROSITE" id="PS50893"/>
    </source>
</evidence>
<dbReference type="EMBL" id="MGJZ01000031">
    <property type="protein sequence ID" value="OGN16506.1"/>
    <property type="molecule type" value="Genomic_DNA"/>
</dbReference>
<evidence type="ECO:0000256" key="7">
    <source>
        <dbReference type="SAM" id="Phobius"/>
    </source>
</evidence>
<dbReference type="GO" id="GO:0034040">
    <property type="term" value="F:ATPase-coupled lipid transmembrane transporter activity"/>
    <property type="evidence" value="ECO:0007669"/>
    <property type="project" value="TreeGrafter"/>
</dbReference>
<evidence type="ECO:0000256" key="2">
    <source>
        <dbReference type="ARBA" id="ARBA00022692"/>
    </source>
</evidence>
<feature type="domain" description="ABC transmembrane type-1" evidence="9">
    <location>
        <begin position="31"/>
        <end position="313"/>
    </location>
</feature>
<evidence type="ECO:0000256" key="3">
    <source>
        <dbReference type="ARBA" id="ARBA00022741"/>
    </source>
</evidence>
<dbReference type="Proteomes" id="UP000178117">
    <property type="component" value="Unassembled WGS sequence"/>
</dbReference>
<feature type="transmembrane region" description="Helical" evidence="7">
    <location>
        <begin position="27"/>
        <end position="50"/>
    </location>
</feature>
<protein>
    <recommendedName>
        <fullName evidence="12">ABC transporter domain-containing protein</fullName>
    </recommendedName>
</protein>
<proteinExistence type="predicted"/>
<evidence type="ECO:0000256" key="5">
    <source>
        <dbReference type="ARBA" id="ARBA00022989"/>
    </source>
</evidence>
<dbReference type="InterPro" id="IPR036640">
    <property type="entry name" value="ABC1_TM_sf"/>
</dbReference>
<feature type="transmembrane region" description="Helical" evidence="7">
    <location>
        <begin position="160"/>
        <end position="184"/>
    </location>
</feature>
<dbReference type="GO" id="GO:0005886">
    <property type="term" value="C:plasma membrane"/>
    <property type="evidence" value="ECO:0007669"/>
    <property type="project" value="UniProtKB-SubCell"/>
</dbReference>
<evidence type="ECO:0000259" key="9">
    <source>
        <dbReference type="PROSITE" id="PS50929"/>
    </source>
</evidence>
<dbReference type="SUPFAM" id="SSF52540">
    <property type="entry name" value="P-loop containing nucleoside triphosphate hydrolases"/>
    <property type="match status" value="1"/>
</dbReference>
<evidence type="ECO:0000313" key="11">
    <source>
        <dbReference type="Proteomes" id="UP000178117"/>
    </source>
</evidence>
<evidence type="ECO:0000313" key="10">
    <source>
        <dbReference type="EMBL" id="OGN16506.1"/>
    </source>
</evidence>
<accession>A0A1F8FVP4</accession>
<dbReference type="PROSITE" id="PS50929">
    <property type="entry name" value="ABC_TM1F"/>
    <property type="match status" value="1"/>
</dbReference>
<evidence type="ECO:0000256" key="1">
    <source>
        <dbReference type="ARBA" id="ARBA00004651"/>
    </source>
</evidence>
<dbReference type="PANTHER" id="PTHR24221">
    <property type="entry name" value="ATP-BINDING CASSETTE SUB-FAMILY B"/>
    <property type="match status" value="1"/>
</dbReference>
<keyword evidence="6 7" id="KW-0472">Membrane</keyword>
<keyword evidence="5 7" id="KW-1133">Transmembrane helix</keyword>